<evidence type="ECO:0000313" key="3">
    <source>
        <dbReference type="Proteomes" id="UP000075886"/>
    </source>
</evidence>
<proteinExistence type="predicted"/>
<dbReference type="EnsemblMetazoa" id="AFAF017474-RA">
    <property type="protein sequence ID" value="AFAF017474-PA"/>
    <property type="gene ID" value="AFAF017474"/>
</dbReference>
<evidence type="ECO:0000313" key="2">
    <source>
        <dbReference type="EnsemblMetazoa" id="AFAF017474-PA"/>
    </source>
</evidence>
<name>A0A182QV37_9DIPT</name>
<keyword evidence="1" id="KW-0732">Signal</keyword>
<reference evidence="3" key="1">
    <citation type="submission" date="2014-01" db="EMBL/GenBank/DDBJ databases">
        <title>The Genome Sequence of Anopheles farauti FAR1 (V2).</title>
        <authorList>
            <consortium name="The Broad Institute Genomics Platform"/>
            <person name="Neafsey D.E."/>
            <person name="Besansky N."/>
            <person name="Howell P."/>
            <person name="Walton C."/>
            <person name="Young S.K."/>
            <person name="Zeng Q."/>
            <person name="Gargeya S."/>
            <person name="Fitzgerald M."/>
            <person name="Haas B."/>
            <person name="Abouelleil A."/>
            <person name="Allen A.W."/>
            <person name="Alvarado L."/>
            <person name="Arachchi H.M."/>
            <person name="Berlin A.M."/>
            <person name="Chapman S.B."/>
            <person name="Gainer-Dewar J."/>
            <person name="Goldberg J."/>
            <person name="Griggs A."/>
            <person name="Gujja S."/>
            <person name="Hansen M."/>
            <person name="Howarth C."/>
            <person name="Imamovic A."/>
            <person name="Ireland A."/>
            <person name="Larimer J."/>
            <person name="McCowan C."/>
            <person name="Murphy C."/>
            <person name="Pearson M."/>
            <person name="Poon T.W."/>
            <person name="Priest M."/>
            <person name="Roberts A."/>
            <person name="Saif S."/>
            <person name="Shea T."/>
            <person name="Sisk P."/>
            <person name="Sykes S."/>
            <person name="Wortman J."/>
            <person name="Nusbaum C."/>
            <person name="Birren B."/>
        </authorList>
    </citation>
    <scope>NUCLEOTIDE SEQUENCE [LARGE SCALE GENOMIC DNA]</scope>
    <source>
        <strain evidence="3">FAR1</strain>
    </source>
</reference>
<feature type="signal peptide" evidence="1">
    <location>
        <begin position="1"/>
        <end position="34"/>
    </location>
</feature>
<dbReference type="AlphaFoldDB" id="A0A182QV37"/>
<protein>
    <recommendedName>
        <fullName evidence="4">Secreted protein</fullName>
    </recommendedName>
</protein>
<dbReference type="VEuPathDB" id="VectorBase:AFAF017474"/>
<dbReference type="EMBL" id="AXCN02001586">
    <property type="status" value="NOT_ANNOTATED_CDS"/>
    <property type="molecule type" value="Genomic_DNA"/>
</dbReference>
<evidence type="ECO:0008006" key="4">
    <source>
        <dbReference type="Google" id="ProtNLM"/>
    </source>
</evidence>
<organism evidence="2 3">
    <name type="scientific">Anopheles farauti</name>
    <dbReference type="NCBI Taxonomy" id="69004"/>
    <lineage>
        <taxon>Eukaryota</taxon>
        <taxon>Metazoa</taxon>
        <taxon>Ecdysozoa</taxon>
        <taxon>Arthropoda</taxon>
        <taxon>Hexapoda</taxon>
        <taxon>Insecta</taxon>
        <taxon>Pterygota</taxon>
        <taxon>Neoptera</taxon>
        <taxon>Endopterygota</taxon>
        <taxon>Diptera</taxon>
        <taxon>Nematocera</taxon>
        <taxon>Culicoidea</taxon>
        <taxon>Culicidae</taxon>
        <taxon>Anophelinae</taxon>
        <taxon>Anopheles</taxon>
    </lineage>
</organism>
<reference evidence="2" key="2">
    <citation type="submission" date="2020-05" db="UniProtKB">
        <authorList>
            <consortium name="EnsemblMetazoa"/>
        </authorList>
    </citation>
    <scope>IDENTIFICATION</scope>
    <source>
        <strain evidence="2">FAR1</strain>
    </source>
</reference>
<accession>A0A182QV37</accession>
<dbReference type="Proteomes" id="UP000075886">
    <property type="component" value="Unassembled WGS sequence"/>
</dbReference>
<sequence length="108" mass="11920">MTTTAMMVMMMTMMMMMLVMLMLLLSLLLTTVDTQQQRKVPQGCCLQRFDAQQAVAAICPDHAGPNKRSAMCSGWLVLPHSLQLGRKASLDAGIISLSSAFQLSWQEP</sequence>
<keyword evidence="3" id="KW-1185">Reference proteome</keyword>
<feature type="chain" id="PRO_5008133365" description="Secreted protein" evidence="1">
    <location>
        <begin position="35"/>
        <end position="108"/>
    </location>
</feature>
<evidence type="ECO:0000256" key="1">
    <source>
        <dbReference type="SAM" id="SignalP"/>
    </source>
</evidence>